<comment type="similarity">
    <text evidence="6">Belongs to the ABC-4 integral membrane protein family.</text>
</comment>
<dbReference type="PIRSF" id="PIRSF018968">
    <property type="entry name" value="ABC_permease_BceB"/>
    <property type="match status" value="1"/>
</dbReference>
<dbReference type="RefSeq" id="WP_125715546.1">
    <property type="nucleotide sequence ID" value="NZ_JBHTOP010000022.1"/>
</dbReference>
<feature type="transmembrane region" description="Helical" evidence="6">
    <location>
        <begin position="146"/>
        <end position="170"/>
    </location>
</feature>
<dbReference type="EMBL" id="JBHTOP010000022">
    <property type="protein sequence ID" value="MFD1672129.1"/>
    <property type="molecule type" value="Genomic_DNA"/>
</dbReference>
<evidence type="ECO:0000256" key="1">
    <source>
        <dbReference type="ARBA" id="ARBA00004651"/>
    </source>
</evidence>
<feature type="transmembrane region" description="Helical" evidence="6">
    <location>
        <begin position="625"/>
        <end position="644"/>
    </location>
</feature>
<evidence type="ECO:0000256" key="4">
    <source>
        <dbReference type="ARBA" id="ARBA00022989"/>
    </source>
</evidence>
<feature type="transmembrane region" description="Helical" evidence="6">
    <location>
        <begin position="589"/>
        <end position="610"/>
    </location>
</feature>
<feature type="transmembrane region" description="Helical" evidence="6">
    <location>
        <begin position="281"/>
        <end position="306"/>
    </location>
</feature>
<evidence type="ECO:0000256" key="2">
    <source>
        <dbReference type="ARBA" id="ARBA00022475"/>
    </source>
</evidence>
<evidence type="ECO:0000256" key="6">
    <source>
        <dbReference type="PIRNR" id="PIRNR018968"/>
    </source>
</evidence>
<sequence length="660" mass="74562">MFFVKLAFQNLRKNKRAYLPFFISMIFLVALNTVAQLIITNPDMAKLPGGASAQMMFGLGGNIIIIFSVIFAIYTNSFLLKQRQREFGLYNVLGMGKRELYRLVFWENVFSYLMSIIAGLITGFVFGKLSFLILRKLLGAQSAFGFHVAGSVYLLVTVMFLIIYILLLLIDILRIRRTNPIELLHSDRSGEKEPKSRWLITIIGLLTLGTGYYWAVTIKTPLDAISLFFVAIVLVIIGTYCLFIAGSVTLLKFLKHRPNFYYKANHFISVSNMIYRMKQNAAGLASICILSTMVLVTMATTVSLYIGRADTVTSLYPYDLSIQVNEPGTTTSLKAVDKAIADAQDKYPNVKITEKNRVSVYEVPFTKKAQGYQTLDPNKSYNADTINMQFITTQTYERLAKDKANISGHQVIAYPVRGSLPGRHFQINGTDLVVQRTIHSLPNFKQQRTPIDMILLVMPNQASIDKILKAAYPGQAASQAPTVKTFFDFKAPNHKTRIAFKDTIKKDLAKTHTTAFLESKDEYEETSNYITGGFLFLGIIFGIAFTLATALIIYYKQVSEGLDDKKRFEILQKVGMDRKAIKKVIHSQIMTVFFFPIIMAIIHLVFAFSFIKNLLLVFGLVNGDLILWTTIATVAIFVIIYFIVYQLTAKAYYKIVERQS</sequence>
<dbReference type="PANTHER" id="PTHR46795">
    <property type="entry name" value="ABC TRANSPORTER PERMEASE-RELATED-RELATED"/>
    <property type="match status" value="1"/>
</dbReference>
<dbReference type="Proteomes" id="UP001597267">
    <property type="component" value="Unassembled WGS sequence"/>
</dbReference>
<feature type="domain" description="ABC3 transporter permease C-terminal" evidence="7">
    <location>
        <begin position="63"/>
        <end position="180"/>
    </location>
</feature>
<evidence type="ECO:0000256" key="3">
    <source>
        <dbReference type="ARBA" id="ARBA00022692"/>
    </source>
</evidence>
<proteinExistence type="inferred from homology"/>
<evidence type="ECO:0000313" key="8">
    <source>
        <dbReference type="EMBL" id="MFD1672129.1"/>
    </source>
</evidence>
<dbReference type="PANTHER" id="PTHR46795:SF3">
    <property type="entry name" value="ABC TRANSPORTER PERMEASE"/>
    <property type="match status" value="1"/>
</dbReference>
<keyword evidence="5 6" id="KW-0472">Membrane</keyword>
<name>A0ABW4J8X7_9LACO</name>
<feature type="transmembrane region" description="Helical" evidence="6">
    <location>
        <begin position="227"/>
        <end position="251"/>
    </location>
</feature>
<reference evidence="9" key="1">
    <citation type="journal article" date="2019" name="Int. J. Syst. Evol. Microbiol.">
        <title>The Global Catalogue of Microorganisms (GCM) 10K type strain sequencing project: providing services to taxonomists for standard genome sequencing and annotation.</title>
        <authorList>
            <consortium name="The Broad Institute Genomics Platform"/>
            <consortium name="The Broad Institute Genome Sequencing Center for Infectious Disease"/>
            <person name="Wu L."/>
            <person name="Ma J."/>
        </authorList>
    </citation>
    <scope>NUCLEOTIDE SEQUENCE [LARGE SCALE GENOMIC DNA]</scope>
    <source>
        <strain evidence="9">CCM 8896</strain>
    </source>
</reference>
<dbReference type="InterPro" id="IPR052536">
    <property type="entry name" value="ABC-4_Integral_Memb_Prot"/>
</dbReference>
<keyword evidence="2 6" id="KW-1003">Cell membrane</keyword>
<keyword evidence="4 6" id="KW-1133">Transmembrane helix</keyword>
<keyword evidence="6" id="KW-0813">Transport</keyword>
<accession>A0ABW4J8X7</accession>
<feature type="transmembrane region" description="Helical" evidence="6">
    <location>
        <begin position="529"/>
        <end position="555"/>
    </location>
</feature>
<dbReference type="InterPro" id="IPR027022">
    <property type="entry name" value="ABC_permease_BceB-typ"/>
</dbReference>
<evidence type="ECO:0000256" key="5">
    <source>
        <dbReference type="ARBA" id="ARBA00023136"/>
    </source>
</evidence>
<evidence type="ECO:0000259" key="7">
    <source>
        <dbReference type="Pfam" id="PF02687"/>
    </source>
</evidence>
<feature type="transmembrane region" description="Helical" evidence="6">
    <location>
        <begin position="198"/>
        <end position="215"/>
    </location>
</feature>
<feature type="transmembrane region" description="Helical" evidence="6">
    <location>
        <begin position="59"/>
        <end position="79"/>
    </location>
</feature>
<protein>
    <submittedName>
        <fullName evidence="8">FtsX-like permease family protein</fullName>
    </submittedName>
</protein>
<feature type="transmembrane region" description="Helical" evidence="6">
    <location>
        <begin position="100"/>
        <end position="126"/>
    </location>
</feature>
<evidence type="ECO:0000313" key="9">
    <source>
        <dbReference type="Proteomes" id="UP001597267"/>
    </source>
</evidence>
<feature type="transmembrane region" description="Helical" evidence="6">
    <location>
        <begin position="21"/>
        <end position="39"/>
    </location>
</feature>
<dbReference type="InterPro" id="IPR003838">
    <property type="entry name" value="ABC3_permease_C"/>
</dbReference>
<dbReference type="Pfam" id="PF02687">
    <property type="entry name" value="FtsX"/>
    <property type="match status" value="1"/>
</dbReference>
<organism evidence="8 9">
    <name type="scientific">Agrilactobacillus yilanensis</name>
    <dbReference type="NCBI Taxonomy" id="2485997"/>
    <lineage>
        <taxon>Bacteria</taxon>
        <taxon>Bacillati</taxon>
        <taxon>Bacillota</taxon>
        <taxon>Bacilli</taxon>
        <taxon>Lactobacillales</taxon>
        <taxon>Lactobacillaceae</taxon>
        <taxon>Agrilactobacillus</taxon>
    </lineage>
</organism>
<comment type="subcellular location">
    <subcellularLocation>
        <location evidence="1 6">Cell membrane</location>
        <topology evidence="1 6">Multi-pass membrane protein</topology>
    </subcellularLocation>
</comment>
<comment type="caution">
    <text evidence="8">The sequence shown here is derived from an EMBL/GenBank/DDBJ whole genome shotgun (WGS) entry which is preliminary data.</text>
</comment>
<keyword evidence="9" id="KW-1185">Reference proteome</keyword>
<keyword evidence="3 6" id="KW-0812">Transmembrane</keyword>
<gene>
    <name evidence="8" type="ORF">ACFQ5M_08475</name>
</gene>